<organism evidence="2 3">
    <name type="scientific">Salinimicrobium flavum</name>
    <dbReference type="NCBI Taxonomy" id="1737065"/>
    <lineage>
        <taxon>Bacteria</taxon>
        <taxon>Pseudomonadati</taxon>
        <taxon>Bacteroidota</taxon>
        <taxon>Flavobacteriia</taxon>
        <taxon>Flavobacteriales</taxon>
        <taxon>Flavobacteriaceae</taxon>
        <taxon>Salinimicrobium</taxon>
    </lineage>
</organism>
<dbReference type="InterPro" id="IPR025354">
    <property type="entry name" value="DUF4258"/>
</dbReference>
<keyword evidence="3" id="KW-1185">Reference proteome</keyword>
<evidence type="ECO:0000313" key="2">
    <source>
        <dbReference type="EMBL" id="MFD2518816.1"/>
    </source>
</evidence>
<sequence>MKFIHRLGFYLGGFAIGLVILFFFLSGKRASCDYSPDARVLKNIRIKERAYSEEAREAMINYKIDTLQISAILESGDIDFGRSNTKLDSCKTYMVTGESEENQHLELLFENCDSLATLKKVWVKP</sequence>
<evidence type="ECO:0000313" key="3">
    <source>
        <dbReference type="Proteomes" id="UP001597468"/>
    </source>
</evidence>
<accession>A0ABW5IYN7</accession>
<proteinExistence type="predicted"/>
<dbReference type="Pfam" id="PF14076">
    <property type="entry name" value="DUF4258"/>
    <property type="match status" value="1"/>
</dbReference>
<keyword evidence="1" id="KW-0472">Membrane</keyword>
<protein>
    <submittedName>
        <fullName evidence="2">DUF4258 domain-containing protein</fullName>
    </submittedName>
</protein>
<comment type="caution">
    <text evidence="2">The sequence shown here is derived from an EMBL/GenBank/DDBJ whole genome shotgun (WGS) entry which is preliminary data.</text>
</comment>
<feature type="transmembrane region" description="Helical" evidence="1">
    <location>
        <begin position="7"/>
        <end position="25"/>
    </location>
</feature>
<dbReference type="EMBL" id="JBHULT010000010">
    <property type="protein sequence ID" value="MFD2518816.1"/>
    <property type="molecule type" value="Genomic_DNA"/>
</dbReference>
<dbReference type="RefSeq" id="WP_380753638.1">
    <property type="nucleotide sequence ID" value="NZ_JBHULT010000010.1"/>
</dbReference>
<gene>
    <name evidence="2" type="ORF">ACFSTG_12985</name>
</gene>
<reference evidence="3" key="1">
    <citation type="journal article" date="2019" name="Int. J. Syst. Evol. Microbiol.">
        <title>The Global Catalogue of Microorganisms (GCM) 10K type strain sequencing project: providing services to taxonomists for standard genome sequencing and annotation.</title>
        <authorList>
            <consortium name="The Broad Institute Genomics Platform"/>
            <consortium name="The Broad Institute Genome Sequencing Center for Infectious Disease"/>
            <person name="Wu L."/>
            <person name="Ma J."/>
        </authorList>
    </citation>
    <scope>NUCLEOTIDE SEQUENCE [LARGE SCALE GENOMIC DNA]</scope>
    <source>
        <strain evidence="3">KCTC 42585</strain>
    </source>
</reference>
<dbReference type="Proteomes" id="UP001597468">
    <property type="component" value="Unassembled WGS sequence"/>
</dbReference>
<keyword evidence="1" id="KW-1133">Transmembrane helix</keyword>
<keyword evidence="1" id="KW-0812">Transmembrane</keyword>
<evidence type="ECO:0000256" key="1">
    <source>
        <dbReference type="SAM" id="Phobius"/>
    </source>
</evidence>
<name>A0ABW5IYN7_9FLAO</name>